<proteinExistence type="inferred from homology"/>
<protein>
    <recommendedName>
        <fullName evidence="2">NADH:ubiquinone reductase (non-electrogenic)</fullName>
        <ecNumber evidence="2">1.6.5.9</ecNumber>
    </recommendedName>
</protein>
<keyword evidence="12" id="KW-1185">Reference proteome</keyword>
<evidence type="ECO:0000259" key="10">
    <source>
        <dbReference type="Pfam" id="PF07992"/>
    </source>
</evidence>
<dbReference type="GeneID" id="20528148"/>
<keyword evidence="5" id="KW-0560">Oxidoreductase</keyword>
<feature type="region of interest" description="Disordered" evidence="9">
    <location>
        <begin position="50"/>
        <end position="104"/>
    </location>
</feature>
<feature type="region of interest" description="Disordered" evidence="9">
    <location>
        <begin position="342"/>
        <end position="473"/>
    </location>
</feature>
<dbReference type="PANTHER" id="PTHR43706">
    <property type="entry name" value="NADH DEHYDROGENASE"/>
    <property type="match status" value="1"/>
</dbReference>
<evidence type="ECO:0000256" key="1">
    <source>
        <dbReference type="ARBA" id="ARBA00005272"/>
    </source>
</evidence>
<feature type="compositionally biased region" description="Low complexity" evidence="9">
    <location>
        <begin position="345"/>
        <end position="360"/>
    </location>
</feature>
<reference evidence="11" key="1">
    <citation type="submission" date="2013-04" db="EMBL/GenBank/DDBJ databases">
        <title>The Genome Sequence of Fonticula alba ATCC 38817.</title>
        <authorList>
            <consortium name="The Broad Institute Genomics Platform"/>
            <person name="Russ C."/>
            <person name="Cuomo C."/>
            <person name="Burger G."/>
            <person name="Gray M.W."/>
            <person name="Holland P.W.H."/>
            <person name="King N."/>
            <person name="Lang F.B.F."/>
            <person name="Roger A.J."/>
            <person name="Ruiz-Trillo I."/>
            <person name="Brown M."/>
            <person name="Walker B."/>
            <person name="Young S."/>
            <person name="Zeng Q."/>
            <person name="Gargeya S."/>
            <person name="Fitzgerald M."/>
            <person name="Haas B."/>
            <person name="Abouelleil A."/>
            <person name="Allen A.W."/>
            <person name="Alvarado L."/>
            <person name="Arachchi H.M."/>
            <person name="Berlin A.M."/>
            <person name="Chapman S.B."/>
            <person name="Gainer-Dewar J."/>
            <person name="Goldberg J."/>
            <person name="Griggs A."/>
            <person name="Gujja S."/>
            <person name="Hansen M."/>
            <person name="Howarth C."/>
            <person name="Imamovic A."/>
            <person name="Ireland A."/>
            <person name="Larimer J."/>
            <person name="McCowan C."/>
            <person name="Murphy C."/>
            <person name="Pearson M."/>
            <person name="Poon T.W."/>
            <person name="Priest M."/>
            <person name="Roberts A."/>
            <person name="Saif S."/>
            <person name="Shea T."/>
            <person name="Sisk P."/>
            <person name="Sykes S."/>
            <person name="Wortman J."/>
            <person name="Nusbaum C."/>
            <person name="Birren B."/>
        </authorList>
    </citation>
    <scope>NUCLEOTIDE SEQUENCE [LARGE SCALE GENOMIC DNA]</scope>
    <source>
        <strain evidence="11">ATCC 38817</strain>
    </source>
</reference>
<feature type="region of interest" description="Disordered" evidence="9">
    <location>
        <begin position="582"/>
        <end position="633"/>
    </location>
</feature>
<feature type="domain" description="FAD/NAD(P)-binding" evidence="10">
    <location>
        <begin position="103"/>
        <end position="308"/>
    </location>
</feature>
<feature type="compositionally biased region" description="Low complexity" evidence="9">
    <location>
        <begin position="621"/>
        <end position="633"/>
    </location>
</feature>
<dbReference type="AlphaFoldDB" id="A0A058Z7V4"/>
<name>A0A058Z7V4_FONAL</name>
<dbReference type="GO" id="GO:0050136">
    <property type="term" value="F:NADH dehydrogenase (quinone) (non-electrogenic) activity"/>
    <property type="evidence" value="ECO:0007669"/>
    <property type="project" value="UniProtKB-EC"/>
</dbReference>
<feature type="compositionally biased region" description="Low complexity" evidence="9">
    <location>
        <begin position="413"/>
        <end position="449"/>
    </location>
</feature>
<evidence type="ECO:0000256" key="7">
    <source>
        <dbReference type="ARBA" id="ARBA00047599"/>
    </source>
</evidence>
<dbReference type="InterPro" id="IPR023753">
    <property type="entry name" value="FAD/NAD-binding_dom"/>
</dbReference>
<evidence type="ECO:0000256" key="9">
    <source>
        <dbReference type="SAM" id="MobiDB-lite"/>
    </source>
</evidence>
<dbReference type="RefSeq" id="XP_009495564.1">
    <property type="nucleotide sequence ID" value="XM_009497289.1"/>
</dbReference>
<dbReference type="OrthoDB" id="3244603at2759"/>
<dbReference type="EC" id="1.6.5.9" evidence="2"/>
<evidence type="ECO:0000256" key="3">
    <source>
        <dbReference type="ARBA" id="ARBA00022630"/>
    </source>
</evidence>
<comment type="catalytic activity">
    <reaction evidence="7">
        <text>a quinone + NADH + H(+) = a quinol + NAD(+)</text>
        <dbReference type="Rhea" id="RHEA:46160"/>
        <dbReference type="ChEBI" id="CHEBI:15378"/>
        <dbReference type="ChEBI" id="CHEBI:24646"/>
        <dbReference type="ChEBI" id="CHEBI:57540"/>
        <dbReference type="ChEBI" id="CHEBI:57945"/>
        <dbReference type="ChEBI" id="CHEBI:132124"/>
        <dbReference type="EC" id="1.6.5.9"/>
    </reaction>
</comment>
<sequence>MAGPPVPKAGAGPGCTYTPLSRLNSFADIRLAYVTHIDRRNKTVTYQPLATPMSTASPGFHPNKDPAGGNAPASGVPPTPVSSSDHSTSSSATSSDRSSVSGQTARVLNHNQDLAQARQPGVEPVTISYSALLMCPGSQVATYGTPGVDEHALHLRTTGDAVRVRRRLTSAFKKARELVSSVCGLVPSSSDRRKAYERAAAILSFVVVGAGPTGVEVTTEIQAFIQLYARKHFGGELADMARVSLVDSNSTILSNALLAPPLRYRAMQLLLDPERSPNVRLHLRSRVVRAVGPNSDELDTVRQAVENETRLEQMEPDPALAAAAASYAAYVKARDEALAKEGKLPTGAGSGSTPAAGAASPPGPDTEEPLAMPPGMLMPATIDPLPDTPPLADEMSDGSSSSSSSSDEEDASHASAGLTATTDSVASSTSSTPSVRSPGPAAAPASPQPGIGGRQSSGTGSNSSSSSNVLRSPQLVAVNRPLGALRTSSFSGSAGSLGSMSSTSKGRSSTAAAAAAAGINVEELSAMDVENFCNMLTMDPSSVRQAVALYGSKVHQMYMDAKDRDAAREDGIVRLELRQLQGPGSNIDPRIAQDAQAGSATIPSACSGSTLGRANSKRRGAGSASSAGSVSSGSGYSVYSGYGGSGPTAAGPGAAPVNSDAASTSGSSISGDSTSTSRSSPSRSTYSSISSSLSHLPCSLMIWATGNQPSALINGLDSSFKRHDYTGRLLVDNFMRVVIEDENPTDSGLVRAVSNNSQSYMVDPSIYVAGDSAIHLDPSIHPWPMTAQVANRQGLYLAQVFSSFAPAIPFEYMHWGCFCGLGTRQGPCQEALVDLVTKPGDPGTFGAVARLRGVGSDGTTDGASVRAMSVATGSGDEYVSTAEEEAKAYAQWLEAEAAANDASNPDYDPDRLGEGLLAGRKGAQMWRQAYPFMAAGYSKRLGLNVATGIYRASIGKPHDMED</sequence>
<evidence type="ECO:0000256" key="4">
    <source>
        <dbReference type="ARBA" id="ARBA00022827"/>
    </source>
</evidence>
<dbReference type="PANTHER" id="PTHR43706:SF47">
    <property type="entry name" value="EXTERNAL NADH-UBIQUINONE OXIDOREDUCTASE 1, MITOCHONDRIAL-RELATED"/>
    <property type="match status" value="1"/>
</dbReference>
<evidence type="ECO:0000256" key="6">
    <source>
        <dbReference type="ARBA" id="ARBA00023027"/>
    </source>
</evidence>
<feature type="region of interest" description="Disordered" evidence="9">
    <location>
        <begin position="487"/>
        <end position="506"/>
    </location>
</feature>
<keyword evidence="4" id="KW-0274">FAD</keyword>
<dbReference type="Proteomes" id="UP000030693">
    <property type="component" value="Unassembled WGS sequence"/>
</dbReference>
<feature type="region of interest" description="Disordered" evidence="9">
    <location>
        <begin position="650"/>
        <end position="686"/>
    </location>
</feature>
<dbReference type="Pfam" id="PF07992">
    <property type="entry name" value="Pyr_redox_2"/>
    <property type="match status" value="1"/>
</dbReference>
<keyword evidence="3" id="KW-0285">Flavoprotein</keyword>
<dbReference type="InterPro" id="IPR045024">
    <property type="entry name" value="NDH-2"/>
</dbReference>
<feature type="compositionally biased region" description="Low complexity" evidence="9">
    <location>
        <begin position="456"/>
        <end position="468"/>
    </location>
</feature>
<evidence type="ECO:0000313" key="11">
    <source>
        <dbReference type="EMBL" id="KCV69958.1"/>
    </source>
</evidence>
<feature type="compositionally biased region" description="Low complexity" evidence="9">
    <location>
        <begin position="369"/>
        <end position="380"/>
    </location>
</feature>
<dbReference type="EMBL" id="KB932205">
    <property type="protein sequence ID" value="KCV69958.1"/>
    <property type="molecule type" value="Genomic_DNA"/>
</dbReference>
<comment type="similarity">
    <text evidence="1">Belongs to the NADH dehydrogenase family.</text>
</comment>
<evidence type="ECO:0000256" key="2">
    <source>
        <dbReference type="ARBA" id="ARBA00012637"/>
    </source>
</evidence>
<dbReference type="Gene3D" id="3.50.50.100">
    <property type="match status" value="2"/>
</dbReference>
<evidence type="ECO:0000256" key="5">
    <source>
        <dbReference type="ARBA" id="ARBA00023002"/>
    </source>
</evidence>
<organism evidence="11">
    <name type="scientific">Fonticula alba</name>
    <name type="common">Slime mold</name>
    <dbReference type="NCBI Taxonomy" id="691883"/>
    <lineage>
        <taxon>Eukaryota</taxon>
        <taxon>Rotosphaerida</taxon>
        <taxon>Fonticulaceae</taxon>
        <taxon>Fonticula</taxon>
    </lineage>
</organism>
<dbReference type="STRING" id="691883.A0A058Z7V4"/>
<accession>A0A058Z7V4</accession>
<evidence type="ECO:0000256" key="8">
    <source>
        <dbReference type="ARBA" id="ARBA00049010"/>
    </source>
</evidence>
<feature type="compositionally biased region" description="Polar residues" evidence="9">
    <location>
        <begin position="596"/>
        <end position="613"/>
    </location>
</feature>
<keyword evidence="6" id="KW-0520">NAD</keyword>
<dbReference type="eggNOG" id="KOG2495">
    <property type="taxonomic scope" value="Eukaryota"/>
</dbReference>
<feature type="compositionally biased region" description="Low complexity" evidence="9">
    <location>
        <begin position="81"/>
        <end position="101"/>
    </location>
</feature>
<dbReference type="SUPFAM" id="SSF51905">
    <property type="entry name" value="FAD/NAD(P)-binding domain"/>
    <property type="match status" value="2"/>
</dbReference>
<gene>
    <name evidence="11" type="ORF">H696_03423</name>
</gene>
<evidence type="ECO:0000313" key="12">
    <source>
        <dbReference type="Proteomes" id="UP000030693"/>
    </source>
</evidence>
<dbReference type="InterPro" id="IPR036188">
    <property type="entry name" value="FAD/NAD-bd_sf"/>
</dbReference>
<comment type="catalytic activity">
    <reaction evidence="8">
        <text>a ubiquinone + NADH + H(+) = a ubiquinol + NAD(+)</text>
        <dbReference type="Rhea" id="RHEA:23152"/>
        <dbReference type="Rhea" id="RHEA-COMP:9565"/>
        <dbReference type="Rhea" id="RHEA-COMP:9566"/>
        <dbReference type="ChEBI" id="CHEBI:15378"/>
        <dbReference type="ChEBI" id="CHEBI:16389"/>
        <dbReference type="ChEBI" id="CHEBI:17976"/>
        <dbReference type="ChEBI" id="CHEBI:57540"/>
        <dbReference type="ChEBI" id="CHEBI:57945"/>
    </reaction>
</comment>